<organism evidence="1 2">
    <name type="scientific">Pangasianodon hypophthalmus</name>
    <name type="common">Striped catfish</name>
    <name type="synonym">Helicophagus hypophthalmus</name>
    <dbReference type="NCBI Taxonomy" id="310915"/>
    <lineage>
        <taxon>Eukaryota</taxon>
        <taxon>Metazoa</taxon>
        <taxon>Chordata</taxon>
        <taxon>Craniata</taxon>
        <taxon>Vertebrata</taxon>
        <taxon>Euteleostomi</taxon>
        <taxon>Actinopterygii</taxon>
        <taxon>Neopterygii</taxon>
        <taxon>Teleostei</taxon>
        <taxon>Ostariophysi</taxon>
        <taxon>Siluriformes</taxon>
        <taxon>Pangasiidae</taxon>
        <taxon>Pangasianodon</taxon>
    </lineage>
</organism>
<dbReference type="EMBL" id="VFJC01000030">
    <property type="protein sequence ID" value="KAB5517961.1"/>
    <property type="molecule type" value="Genomic_DNA"/>
</dbReference>
<gene>
    <name evidence="1" type="ORF">PHYPO_G00173580</name>
</gene>
<reference evidence="1 2" key="1">
    <citation type="submission" date="2019-06" db="EMBL/GenBank/DDBJ databases">
        <title>A chromosome-scale genome assembly of the striped catfish, Pangasianodon hypophthalmus.</title>
        <authorList>
            <person name="Wen M."/>
            <person name="Zahm M."/>
            <person name="Roques C."/>
            <person name="Cabau C."/>
            <person name="Klopp C."/>
            <person name="Donnadieu C."/>
            <person name="Jouanno E."/>
            <person name="Avarre J.-C."/>
            <person name="Campet M."/>
            <person name="Ha T.T.T."/>
            <person name="Dugue R."/>
            <person name="Lampietro C."/>
            <person name="Louis A."/>
            <person name="Herpin A."/>
            <person name="Echchiki A."/>
            <person name="Berthelot C."/>
            <person name="Parey E."/>
            <person name="Roest-Crollius H."/>
            <person name="Braasch I."/>
            <person name="Postlethwait J."/>
            <person name="Bobe J."/>
            <person name="Montfort J."/>
            <person name="Bouchez O."/>
            <person name="Begum T."/>
            <person name="Schartl M."/>
            <person name="Guiguen Y."/>
        </authorList>
    </citation>
    <scope>NUCLEOTIDE SEQUENCE [LARGE SCALE GENOMIC DNA]</scope>
    <source>
        <strain evidence="1 2">Indonesia</strain>
        <tissue evidence="1">Blood</tissue>
    </source>
</reference>
<evidence type="ECO:0000313" key="1">
    <source>
        <dbReference type="EMBL" id="KAB5517961.1"/>
    </source>
</evidence>
<accession>A0A5N5JFC9</accession>
<comment type="caution">
    <text evidence="1">The sequence shown here is derived from an EMBL/GenBank/DDBJ whole genome shotgun (WGS) entry which is preliminary data.</text>
</comment>
<evidence type="ECO:0000313" key="2">
    <source>
        <dbReference type="Proteomes" id="UP000327468"/>
    </source>
</evidence>
<sequence>MTRMRTSVQIGVASHFRSRVTCASSCFAALPPDSRSCVYMQPAEWEELHEYLQINRHRTVISTVLSSLASSSEYWFNSSNISKQLLE</sequence>
<dbReference type="Proteomes" id="UP000327468">
    <property type="component" value="Chromosome 29"/>
</dbReference>
<name>A0A5N5JFC9_PANHP</name>
<keyword evidence="2" id="KW-1185">Reference proteome</keyword>
<dbReference type="AlphaFoldDB" id="A0A5N5JFC9"/>
<proteinExistence type="predicted"/>
<protein>
    <submittedName>
        <fullName evidence="1">Uncharacterized protein</fullName>
    </submittedName>
</protein>